<comment type="similarity">
    <text evidence="1 2">Belongs to the small heat shock protein (HSP20) family.</text>
</comment>
<dbReference type="OrthoDB" id="9808910at2"/>
<dbReference type="EMBL" id="FQXE01000002">
    <property type="protein sequence ID" value="SHH15212.1"/>
    <property type="molecule type" value="Genomic_DNA"/>
</dbReference>
<dbReference type="SUPFAM" id="SSF49764">
    <property type="entry name" value="HSP20-like chaperones"/>
    <property type="match status" value="1"/>
</dbReference>
<accession>A0A1M5QMC7</accession>
<dbReference type="RefSeq" id="WP_073101954.1">
    <property type="nucleotide sequence ID" value="NZ_FQXE01000002.1"/>
</dbReference>
<evidence type="ECO:0000256" key="1">
    <source>
        <dbReference type="PROSITE-ProRule" id="PRU00285"/>
    </source>
</evidence>
<reference evidence="4 5" key="1">
    <citation type="submission" date="2016-11" db="EMBL/GenBank/DDBJ databases">
        <authorList>
            <person name="Jaros S."/>
            <person name="Januszkiewicz K."/>
            <person name="Wedrychowicz H."/>
        </authorList>
    </citation>
    <scope>NUCLEOTIDE SEQUENCE [LARGE SCALE GENOMIC DNA]</scope>
    <source>
        <strain evidence="4 5">CGMCC 1.10190</strain>
    </source>
</reference>
<dbReference type="Pfam" id="PF00011">
    <property type="entry name" value="HSP20"/>
    <property type="match status" value="1"/>
</dbReference>
<dbReference type="InterPro" id="IPR031107">
    <property type="entry name" value="Small_HSP"/>
</dbReference>
<sequence length="150" mass="16567">MANNLTRFNPFGDLARFDAFRDFEDMFKNFPLGGASAGQAAVPRINLDVSESDQAYVVKAEAPGAKKEDVKVTVDGNAVTIRIETRQENQEKQGETVLRSERYYGVQTRRFTLAHDIDDARAAARYQDGILELTLPKKADGGGAKVLQIT</sequence>
<dbReference type="AlphaFoldDB" id="A0A1M5QMC7"/>
<protein>
    <submittedName>
        <fullName evidence="4">HSP20 family protein</fullName>
    </submittedName>
</protein>
<evidence type="ECO:0000256" key="2">
    <source>
        <dbReference type="RuleBase" id="RU003616"/>
    </source>
</evidence>
<dbReference type="CDD" id="cd06464">
    <property type="entry name" value="ACD_sHsps-like"/>
    <property type="match status" value="1"/>
</dbReference>
<proteinExistence type="inferred from homology"/>
<name>A0A1M5QMC7_9BURK</name>
<evidence type="ECO:0000313" key="4">
    <source>
        <dbReference type="EMBL" id="SHH15212.1"/>
    </source>
</evidence>
<dbReference type="InterPro" id="IPR008978">
    <property type="entry name" value="HSP20-like_chaperone"/>
</dbReference>
<gene>
    <name evidence="4" type="ORF">SAMN04488135_102322</name>
</gene>
<dbReference type="InterPro" id="IPR002068">
    <property type="entry name" value="A-crystallin/Hsp20_dom"/>
</dbReference>
<feature type="domain" description="SHSP" evidence="3">
    <location>
        <begin position="36"/>
        <end position="150"/>
    </location>
</feature>
<evidence type="ECO:0000259" key="3">
    <source>
        <dbReference type="PROSITE" id="PS01031"/>
    </source>
</evidence>
<evidence type="ECO:0000313" key="5">
    <source>
        <dbReference type="Proteomes" id="UP000184226"/>
    </source>
</evidence>
<organism evidence="4 5">
    <name type="scientific">Pollutimonas bauzanensis</name>
    <dbReference type="NCBI Taxonomy" id="658167"/>
    <lineage>
        <taxon>Bacteria</taxon>
        <taxon>Pseudomonadati</taxon>
        <taxon>Pseudomonadota</taxon>
        <taxon>Betaproteobacteria</taxon>
        <taxon>Burkholderiales</taxon>
        <taxon>Alcaligenaceae</taxon>
        <taxon>Pollutimonas</taxon>
    </lineage>
</organism>
<dbReference type="Proteomes" id="UP000184226">
    <property type="component" value="Unassembled WGS sequence"/>
</dbReference>
<dbReference type="PANTHER" id="PTHR11527">
    <property type="entry name" value="HEAT-SHOCK PROTEIN 20 FAMILY MEMBER"/>
    <property type="match status" value="1"/>
</dbReference>
<dbReference type="STRING" id="658167.SAMN04488135_102322"/>
<dbReference type="Gene3D" id="2.60.40.790">
    <property type="match status" value="1"/>
</dbReference>
<keyword evidence="5" id="KW-1185">Reference proteome</keyword>
<dbReference type="PROSITE" id="PS01031">
    <property type="entry name" value="SHSP"/>
    <property type="match status" value="1"/>
</dbReference>